<feature type="region of interest" description="Disordered" evidence="1">
    <location>
        <begin position="77"/>
        <end position="122"/>
    </location>
</feature>
<feature type="region of interest" description="Disordered" evidence="1">
    <location>
        <begin position="33"/>
        <end position="61"/>
    </location>
</feature>
<reference evidence="3 4" key="1">
    <citation type="submission" date="2019-09" db="EMBL/GenBank/DDBJ databases">
        <title>Taxonomic organization of the family Brucellaceae based on a phylogenomic approach.</title>
        <authorList>
            <person name="Leclercq S."/>
            <person name="Cloeckaert A."/>
            <person name="Zygmunt M.S."/>
        </authorList>
    </citation>
    <scope>NUCLEOTIDE SEQUENCE [LARGE SCALE GENOMIC DNA]</scope>
    <source>
        <strain evidence="3 4">CCUG 34461</strain>
    </source>
</reference>
<dbReference type="Pfam" id="PF06791">
    <property type="entry name" value="TMP_2"/>
    <property type="match status" value="1"/>
</dbReference>
<dbReference type="EMBL" id="WBWX01000001">
    <property type="protein sequence ID" value="KAB2803302.1"/>
    <property type="molecule type" value="Genomic_DNA"/>
</dbReference>
<evidence type="ECO:0000313" key="4">
    <source>
        <dbReference type="Proteomes" id="UP000441102"/>
    </source>
</evidence>
<gene>
    <name evidence="3" type="ORF">F9L06_03855</name>
</gene>
<dbReference type="RefSeq" id="WP_151576339.1">
    <property type="nucleotide sequence ID" value="NZ_WBWX01000001.1"/>
</dbReference>
<feature type="region of interest" description="Disordered" evidence="1">
    <location>
        <begin position="1205"/>
        <end position="1227"/>
    </location>
</feature>
<name>A0A6I0DSG9_BRUAN</name>
<evidence type="ECO:0000259" key="2">
    <source>
        <dbReference type="Pfam" id="PF06791"/>
    </source>
</evidence>
<comment type="caution">
    <text evidence="3">The sequence shown here is derived from an EMBL/GenBank/DDBJ whole genome shotgun (WGS) entry which is preliminary data.</text>
</comment>
<evidence type="ECO:0000256" key="1">
    <source>
        <dbReference type="SAM" id="MobiDB-lite"/>
    </source>
</evidence>
<dbReference type="Proteomes" id="UP000441102">
    <property type="component" value="Unassembled WGS sequence"/>
</dbReference>
<protein>
    <recommendedName>
        <fullName evidence="2">Bacteriophage tail tape measure N-terminal domain-containing protein</fullName>
    </recommendedName>
</protein>
<feature type="compositionally biased region" description="Polar residues" evidence="1">
    <location>
        <begin position="33"/>
        <end position="48"/>
    </location>
</feature>
<evidence type="ECO:0000313" key="3">
    <source>
        <dbReference type="EMBL" id="KAB2803302.1"/>
    </source>
</evidence>
<proteinExistence type="predicted"/>
<sequence>MTQSKFELLFTADTKQAKAATSDLRNDVAALGNQANSSSADIDKQTASLNREAEAARKAAENANRLAEAEKRAAAARANTTFSYETREQTETRLGLKSRPQSGAPASPVAAPQLPPAPNVPNKWADDLRARYVPLYEAQRDYTNELARVSQAQRENILTAEEATAAEVRLKAAYDKKVEGIKRSDPALRSLNDNYKLTAHEARNLSYQMNDVVQSFMLGMPVQQIVLQQGPQIAQIYGGVGNTLKVVAAQATLGRVALGGVAAAALTGASAWNAYLKSVKEVSTAANGLGRSTAGSMQEMEAAAQAGAAAAGISVASARSMEAQFLRTGKIGSEHFEKLIGISKDFAVTFGMETQAAGKALSDMFADPEKAAQALFRQYGLIDAATARQVTNLARSNRIAEAQGVLLAALPERLANATEATTAFARAWEHVRNAASGAFDWVGRTIDKTVSGPTLEERIAAVQSRYEMYRKQNANSNADTDRYRMLSGSSNIGAEQAAKKELDALLEEKRVRDEIAAKLKQQAADIRTTAAALNIAENSPATASLRQQQELRSQIAAMEAARGKFGDDLVGRDMNEAAIEAKTRALEALTNRQQRSIELDRLDIQIANERNPLFRAELEARRTRLQLSEQEVSTDTLAAEAARARSRVLDETLASYAVQSLDIQDEIQVRQRLNAMVASGAITSEDANRMLQEELALRPLVAAAAMAEGNEKARLNKVIADLRAGYSALASEEKRSAAQEYIRSQSDRIQMMRAELQLVSASDADRSRTIALLEVEQNIRRRGLEVGSAEAKIMREKAVETANLTTELDRQNDAWQRWRSAGESAIDTVFDGLSSGKFDFAGIGKQLLSDVTKTWLELDVKNPIKNALLGTNYGTLTDIFSGKKDVGGLLSSLTGQNVGAMTVTAATVMINGGVASGLGGLLGLGTGSAANSNNTLTGDIASMAKVIRGMESSNNYSALGPVLASGDRAYGGYQVMGANVPNWTKSALGYSMTPDEFLKSPSAQDAVFNKVFGGYVNKYGASGAAQAWFGGPGSVGSGGNAADVLGTTGTEYVNKFNTGLQQLSATTGSATSAVGGLGTGLNAATSGLSSFGSGLGQFGQSLASAISSGNTGLGSLLGSLTSAGINAFNTSSQFQNAVLSGVGGLWWGGGYTGDGGVYEPAGVVHRGEVVWSQDDVRNAGGVEVVEAMRLGRRGYASGGIVAQSGPSPATRFNQPANSNGAIRSSANSGPSNVNFTFKLDGARGDREIEDAAYRGMQMALQEYNEALPDRVAEINQKPEWR</sequence>
<accession>A0A6I0DSG9</accession>
<organism evidence="3 4">
    <name type="scientific">Brucella anthropi</name>
    <name type="common">Ochrobactrum anthropi</name>
    <dbReference type="NCBI Taxonomy" id="529"/>
    <lineage>
        <taxon>Bacteria</taxon>
        <taxon>Pseudomonadati</taxon>
        <taxon>Pseudomonadota</taxon>
        <taxon>Alphaproteobacteria</taxon>
        <taxon>Hyphomicrobiales</taxon>
        <taxon>Brucellaceae</taxon>
        <taxon>Brucella/Ochrobactrum group</taxon>
        <taxon>Brucella</taxon>
    </lineage>
</organism>
<dbReference type="InterPro" id="IPR009628">
    <property type="entry name" value="Phage_tape_measure_N"/>
</dbReference>
<feature type="domain" description="Bacteriophage tail tape measure N-terminal" evidence="2">
    <location>
        <begin position="196"/>
        <end position="390"/>
    </location>
</feature>
<feature type="compositionally biased region" description="Basic and acidic residues" evidence="1">
    <location>
        <begin position="51"/>
        <end position="60"/>
    </location>
</feature>